<dbReference type="Pfam" id="PF01431">
    <property type="entry name" value="Peptidase_M13"/>
    <property type="match status" value="1"/>
</dbReference>
<dbReference type="Gene3D" id="1.10.1380.10">
    <property type="entry name" value="Neutral endopeptidase , domain2"/>
    <property type="match status" value="1"/>
</dbReference>
<dbReference type="InterPro" id="IPR008753">
    <property type="entry name" value="Peptidase_M13_N"/>
</dbReference>
<feature type="signal peptide" evidence="8">
    <location>
        <begin position="1"/>
        <end position="22"/>
    </location>
</feature>
<comment type="caution">
    <text evidence="11">The sequence shown here is derived from an EMBL/GenBank/DDBJ whole genome shotgun (WGS) entry which is preliminary data.</text>
</comment>
<organism evidence="11 12">
    <name type="scientific">Pseudobowmanella zhangzhouensis</name>
    <dbReference type="NCBI Taxonomy" id="1537679"/>
    <lineage>
        <taxon>Bacteria</taxon>
        <taxon>Pseudomonadati</taxon>
        <taxon>Pseudomonadota</taxon>
        <taxon>Gammaproteobacteria</taxon>
        <taxon>Alteromonadales</taxon>
        <taxon>Alteromonadaceae</taxon>
    </lineage>
</organism>
<keyword evidence="4" id="KW-0479">Metal-binding</keyword>
<keyword evidence="8" id="KW-0732">Signal</keyword>
<evidence type="ECO:0000256" key="8">
    <source>
        <dbReference type="SAM" id="SignalP"/>
    </source>
</evidence>
<protein>
    <submittedName>
        <fullName evidence="11">M13 family metallopeptidase</fullName>
    </submittedName>
</protein>
<proteinExistence type="inferred from homology"/>
<keyword evidence="5" id="KW-0378">Hydrolase</keyword>
<evidence type="ECO:0000256" key="3">
    <source>
        <dbReference type="ARBA" id="ARBA00022670"/>
    </source>
</evidence>
<dbReference type="InterPro" id="IPR024079">
    <property type="entry name" value="MetalloPept_cat_dom_sf"/>
</dbReference>
<evidence type="ECO:0000313" key="11">
    <source>
        <dbReference type="EMBL" id="MFC6439103.1"/>
    </source>
</evidence>
<dbReference type="EMBL" id="JBHSUS010000001">
    <property type="protein sequence ID" value="MFC6439103.1"/>
    <property type="molecule type" value="Genomic_DNA"/>
</dbReference>
<evidence type="ECO:0000259" key="9">
    <source>
        <dbReference type="Pfam" id="PF01431"/>
    </source>
</evidence>
<keyword evidence="3" id="KW-0645">Protease</keyword>
<comment type="cofactor">
    <cofactor evidence="1">
        <name>Zn(2+)</name>
        <dbReference type="ChEBI" id="CHEBI:29105"/>
    </cofactor>
</comment>
<evidence type="ECO:0000256" key="2">
    <source>
        <dbReference type="ARBA" id="ARBA00007357"/>
    </source>
</evidence>
<dbReference type="PROSITE" id="PS51885">
    <property type="entry name" value="NEPRILYSIN"/>
    <property type="match status" value="1"/>
</dbReference>
<accession>A0ABW1XFY7</accession>
<sequence length="695" mass="77806">MSKHFVKTALATAILLATTACTDSSNVQTSASTEAAVAAAQPELGTWGVDLTAQKPAVKPGDNFFEYMNGTWLDNFVMPADRTNFGAFTVLAERSRDQVKTVIDEVSSGDYPQGSVEQKIGDYYASYMDVESVNAKGINPIKPLLDQIQSISNIDELTRAFGMAGKESMVSPVVSWIGIDRIDPDAYTVNVALGGMGLPDRDYYLSDEERYVNIRAEYQKHIAQMLGFAGIDDADAKAAAILALETKLAEYQAPRDERRNRDKTYNPTSYADLKANYAGFDWDTYFGVAGINKIDELNVYLPAPLQGAIEMVNTIPLDTWKAHLAYHTISNHAGILSEEIDQANFAFFGTTLRGQQEQQARWKRGVARVGGLDALGEAIGQVYVKRHFPAEAKTEMKQLVENLRTALGQRIDQLSWMTDATKEEARKKLASFNPKIGYPDEWKDLSGLEIVEGDLYTNAKNVDYYNYQDQLDRLTKKTDRNEWFMTPQTVNAYYNSSFNEIVFPAAILQPPFFDLHADPAVNYGGIGAVIGHEMGHGFDDQGSKSDWQGVQRNWWTDEDRAAFEKLTTKLGAQYNQYEAVPGGFVDGNFTMGENIGDLGGLAMAYHAYKLSLNGEEAPIIDGLTGDQRFFMAWAQVWKRKYTEDELRTRLKTDPHSPSEYRVNGIVRNMDEWYKAFNISKDDALYLPPEERVAIW</sequence>
<dbReference type="CDD" id="cd08662">
    <property type="entry name" value="M13"/>
    <property type="match status" value="1"/>
</dbReference>
<feature type="domain" description="Peptidase M13 N-terminal" evidence="10">
    <location>
        <begin position="60"/>
        <end position="439"/>
    </location>
</feature>
<feature type="domain" description="Peptidase M13 C-terminal" evidence="9">
    <location>
        <begin position="491"/>
        <end position="692"/>
    </location>
</feature>
<keyword evidence="6" id="KW-0862">Zinc</keyword>
<evidence type="ECO:0000256" key="1">
    <source>
        <dbReference type="ARBA" id="ARBA00001947"/>
    </source>
</evidence>
<dbReference type="RefSeq" id="WP_131259203.1">
    <property type="nucleotide sequence ID" value="NZ_JBHSUS010000001.1"/>
</dbReference>
<evidence type="ECO:0000256" key="6">
    <source>
        <dbReference type="ARBA" id="ARBA00022833"/>
    </source>
</evidence>
<evidence type="ECO:0000256" key="5">
    <source>
        <dbReference type="ARBA" id="ARBA00022801"/>
    </source>
</evidence>
<keyword evidence="7" id="KW-0482">Metalloprotease</keyword>
<dbReference type="InterPro" id="IPR018497">
    <property type="entry name" value="Peptidase_M13_C"/>
</dbReference>
<dbReference type="Proteomes" id="UP001596364">
    <property type="component" value="Unassembled WGS sequence"/>
</dbReference>
<dbReference type="PROSITE" id="PS51257">
    <property type="entry name" value="PROKAR_LIPOPROTEIN"/>
    <property type="match status" value="1"/>
</dbReference>
<dbReference type="SUPFAM" id="SSF55486">
    <property type="entry name" value="Metalloproteases ('zincins'), catalytic domain"/>
    <property type="match status" value="1"/>
</dbReference>
<name>A0ABW1XFY7_9ALTE</name>
<feature type="chain" id="PRO_5045378583" evidence="8">
    <location>
        <begin position="23"/>
        <end position="695"/>
    </location>
</feature>
<evidence type="ECO:0000256" key="7">
    <source>
        <dbReference type="ARBA" id="ARBA00023049"/>
    </source>
</evidence>
<reference evidence="12" key="1">
    <citation type="journal article" date="2019" name="Int. J. Syst. Evol. Microbiol.">
        <title>The Global Catalogue of Microorganisms (GCM) 10K type strain sequencing project: providing services to taxonomists for standard genome sequencing and annotation.</title>
        <authorList>
            <consortium name="The Broad Institute Genomics Platform"/>
            <consortium name="The Broad Institute Genome Sequencing Center for Infectious Disease"/>
            <person name="Wu L."/>
            <person name="Ma J."/>
        </authorList>
    </citation>
    <scope>NUCLEOTIDE SEQUENCE [LARGE SCALE GENOMIC DNA]</scope>
    <source>
        <strain evidence="12">CGMCC 1.16031</strain>
    </source>
</reference>
<gene>
    <name evidence="11" type="ORF">ACFP85_02905</name>
</gene>
<dbReference type="InterPro" id="IPR042089">
    <property type="entry name" value="Peptidase_M13_dom_2"/>
</dbReference>
<dbReference type="PRINTS" id="PR00786">
    <property type="entry name" value="NEPRILYSIN"/>
</dbReference>
<dbReference type="PANTHER" id="PTHR11733:SF167">
    <property type="entry name" value="FI17812P1-RELATED"/>
    <property type="match status" value="1"/>
</dbReference>
<comment type="similarity">
    <text evidence="2">Belongs to the peptidase M13 family.</text>
</comment>
<evidence type="ECO:0000259" key="10">
    <source>
        <dbReference type="Pfam" id="PF05649"/>
    </source>
</evidence>
<dbReference type="InterPro" id="IPR000718">
    <property type="entry name" value="Peptidase_M13"/>
</dbReference>
<dbReference type="PANTHER" id="PTHR11733">
    <property type="entry name" value="ZINC METALLOPROTEASE FAMILY M13 NEPRILYSIN-RELATED"/>
    <property type="match status" value="1"/>
</dbReference>
<dbReference type="Gene3D" id="3.40.390.10">
    <property type="entry name" value="Collagenase (Catalytic Domain)"/>
    <property type="match status" value="1"/>
</dbReference>
<evidence type="ECO:0000256" key="4">
    <source>
        <dbReference type="ARBA" id="ARBA00022723"/>
    </source>
</evidence>
<keyword evidence="12" id="KW-1185">Reference proteome</keyword>
<dbReference type="Pfam" id="PF05649">
    <property type="entry name" value="Peptidase_M13_N"/>
    <property type="match status" value="1"/>
</dbReference>
<evidence type="ECO:0000313" key="12">
    <source>
        <dbReference type="Proteomes" id="UP001596364"/>
    </source>
</evidence>